<dbReference type="GO" id="GO:0005886">
    <property type="term" value="C:plasma membrane"/>
    <property type="evidence" value="ECO:0007669"/>
    <property type="project" value="UniProtKB-SubCell"/>
</dbReference>
<evidence type="ECO:0000259" key="20">
    <source>
        <dbReference type="PROSITE" id="PS50110"/>
    </source>
</evidence>
<dbReference type="InterPro" id="IPR036890">
    <property type="entry name" value="HATPase_C_sf"/>
</dbReference>
<dbReference type="CDD" id="cd16922">
    <property type="entry name" value="HATPase_EvgS-ArcB-TorS-like"/>
    <property type="match status" value="1"/>
</dbReference>
<dbReference type="EMBL" id="CP032090">
    <property type="protein sequence ID" value="AXV65022.1"/>
    <property type="molecule type" value="Genomic_DNA"/>
</dbReference>
<dbReference type="InterPro" id="IPR005467">
    <property type="entry name" value="His_kinase_dom"/>
</dbReference>
<evidence type="ECO:0000256" key="4">
    <source>
        <dbReference type="ARBA" id="ARBA00022475"/>
    </source>
</evidence>
<dbReference type="SMART" id="SM00448">
    <property type="entry name" value="REC"/>
    <property type="match status" value="1"/>
</dbReference>
<evidence type="ECO:0000313" key="23">
    <source>
        <dbReference type="Proteomes" id="UP000264605"/>
    </source>
</evidence>
<evidence type="ECO:0000256" key="8">
    <source>
        <dbReference type="ARBA" id="ARBA00022692"/>
    </source>
</evidence>
<evidence type="ECO:0000256" key="14">
    <source>
        <dbReference type="PROSITE-ProRule" id="PRU00110"/>
    </source>
</evidence>
<feature type="domain" description="Response regulatory" evidence="20">
    <location>
        <begin position="676"/>
        <end position="790"/>
    </location>
</feature>
<comment type="catalytic activity">
    <reaction evidence="1">
        <text>ATP + protein L-histidine = ADP + protein N-phospho-L-histidine.</text>
        <dbReference type="EC" id="2.7.13.3"/>
    </reaction>
</comment>
<dbReference type="InterPro" id="IPR036641">
    <property type="entry name" value="HPT_dom_sf"/>
</dbReference>
<dbReference type="InterPro" id="IPR003661">
    <property type="entry name" value="HisK_dim/P_dom"/>
</dbReference>
<proteinExistence type="predicted"/>
<dbReference type="Pfam" id="PF00072">
    <property type="entry name" value="Response_reg"/>
    <property type="match status" value="1"/>
</dbReference>
<dbReference type="Gene3D" id="3.30.565.10">
    <property type="entry name" value="Histidine kinase-like ATPase, C-terminal domain"/>
    <property type="match status" value="1"/>
</dbReference>
<protein>
    <recommendedName>
        <fullName evidence="3">histidine kinase</fullName>
        <ecNumber evidence="3">2.7.13.3</ecNumber>
    </recommendedName>
</protein>
<keyword evidence="5" id="KW-0997">Cell inner membrane</keyword>
<keyword evidence="16" id="KW-0175">Coiled coil</keyword>
<dbReference type="Pfam" id="PF07695">
    <property type="entry name" value="7TMR-DISM_7TM"/>
    <property type="match status" value="1"/>
</dbReference>
<dbReference type="EC" id="2.7.13.3" evidence="3"/>
<feature type="modified residue" description="Phosphohistidine" evidence="14">
    <location>
        <position position="840"/>
    </location>
</feature>
<dbReference type="KEGG" id="pdj:D0907_06995"/>
<dbReference type="Proteomes" id="UP000264605">
    <property type="component" value="Chromosome"/>
</dbReference>
<dbReference type="PROSITE" id="PS50109">
    <property type="entry name" value="HIS_KIN"/>
    <property type="match status" value="1"/>
</dbReference>
<keyword evidence="8 17" id="KW-0812">Transmembrane</keyword>
<keyword evidence="7" id="KW-0808">Transferase</keyword>
<evidence type="ECO:0000256" key="12">
    <source>
        <dbReference type="ARBA" id="ARBA00023012"/>
    </source>
</evidence>
<dbReference type="FunFam" id="3.30.565.10:FF:000010">
    <property type="entry name" value="Sensor histidine kinase RcsC"/>
    <property type="match status" value="1"/>
</dbReference>
<evidence type="ECO:0000256" key="1">
    <source>
        <dbReference type="ARBA" id="ARBA00000085"/>
    </source>
</evidence>
<dbReference type="PROSITE" id="PS50894">
    <property type="entry name" value="HPT"/>
    <property type="match status" value="1"/>
</dbReference>
<keyword evidence="11 17" id="KW-1133">Transmembrane helix</keyword>
<evidence type="ECO:0000256" key="7">
    <source>
        <dbReference type="ARBA" id="ARBA00022679"/>
    </source>
</evidence>
<evidence type="ECO:0000256" key="15">
    <source>
        <dbReference type="PROSITE-ProRule" id="PRU00169"/>
    </source>
</evidence>
<dbReference type="Pfam" id="PF02518">
    <property type="entry name" value="HATPase_c"/>
    <property type="match status" value="1"/>
</dbReference>
<dbReference type="GeneID" id="99505200"/>
<dbReference type="InterPro" id="IPR004358">
    <property type="entry name" value="Sig_transdc_His_kin-like_C"/>
</dbReference>
<reference evidence="22 23" key="1">
    <citation type="submission" date="2018-08" db="EMBL/GenBank/DDBJ databases">
        <title>Draft genome sequence of Pseudoalteromonas donghaensis HJ51.</title>
        <authorList>
            <person name="Oh J."/>
            <person name="Roh D."/>
        </authorList>
    </citation>
    <scope>NUCLEOTIDE SEQUENCE [LARGE SCALE GENOMIC DNA]</scope>
    <source>
        <strain evidence="22 23">HJ51</strain>
    </source>
</reference>
<dbReference type="Gene3D" id="3.40.50.2300">
    <property type="match status" value="1"/>
</dbReference>
<dbReference type="PRINTS" id="PR00344">
    <property type="entry name" value="BCTRLSENSOR"/>
</dbReference>
<keyword evidence="13 17" id="KW-0472">Membrane</keyword>
<feature type="transmembrane region" description="Helical" evidence="17">
    <location>
        <begin position="211"/>
        <end position="230"/>
    </location>
</feature>
<feature type="coiled-coil region" evidence="16">
    <location>
        <begin position="392"/>
        <end position="426"/>
    </location>
</feature>
<feature type="signal peptide" evidence="18">
    <location>
        <begin position="1"/>
        <end position="22"/>
    </location>
</feature>
<feature type="transmembrane region" description="Helical" evidence="17">
    <location>
        <begin position="242"/>
        <end position="262"/>
    </location>
</feature>
<feature type="transmembrane region" description="Helical" evidence="17">
    <location>
        <begin position="274"/>
        <end position="293"/>
    </location>
</feature>
<evidence type="ECO:0000256" key="3">
    <source>
        <dbReference type="ARBA" id="ARBA00012438"/>
    </source>
</evidence>
<dbReference type="SUPFAM" id="SSF47226">
    <property type="entry name" value="Histidine-containing phosphotransfer domain, HPT domain"/>
    <property type="match status" value="1"/>
</dbReference>
<evidence type="ECO:0000256" key="2">
    <source>
        <dbReference type="ARBA" id="ARBA00004429"/>
    </source>
</evidence>
<dbReference type="SUPFAM" id="SSF52172">
    <property type="entry name" value="CheY-like"/>
    <property type="match status" value="1"/>
</dbReference>
<accession>A0AAD0RZD7</accession>
<dbReference type="InterPro" id="IPR011623">
    <property type="entry name" value="7TMR_DISM_rcpt_extracell_dom1"/>
</dbReference>
<dbReference type="SUPFAM" id="SSF47384">
    <property type="entry name" value="Homodimeric domain of signal transducing histidine kinase"/>
    <property type="match status" value="1"/>
</dbReference>
<evidence type="ECO:0000256" key="18">
    <source>
        <dbReference type="SAM" id="SignalP"/>
    </source>
</evidence>
<dbReference type="InterPro" id="IPR003594">
    <property type="entry name" value="HATPase_dom"/>
</dbReference>
<dbReference type="InterPro" id="IPR001789">
    <property type="entry name" value="Sig_transdc_resp-reg_receiver"/>
</dbReference>
<feature type="domain" description="HPt" evidence="21">
    <location>
        <begin position="801"/>
        <end position="893"/>
    </location>
</feature>
<name>A0AAD0RZD7_9GAMM</name>
<keyword evidence="10" id="KW-0067">ATP-binding</keyword>
<feature type="transmembrane region" description="Helical" evidence="17">
    <location>
        <begin position="299"/>
        <end position="316"/>
    </location>
</feature>
<organism evidence="22 23">
    <name type="scientific">Pseudoalteromonas lipolytica</name>
    <dbReference type="NCBI Taxonomy" id="570156"/>
    <lineage>
        <taxon>Bacteria</taxon>
        <taxon>Pseudomonadati</taxon>
        <taxon>Pseudomonadota</taxon>
        <taxon>Gammaproteobacteria</taxon>
        <taxon>Alteromonadales</taxon>
        <taxon>Pseudoalteromonadaceae</taxon>
        <taxon>Pseudoalteromonas</taxon>
    </lineage>
</organism>
<evidence type="ECO:0000256" key="16">
    <source>
        <dbReference type="SAM" id="Coils"/>
    </source>
</evidence>
<dbReference type="InterPro" id="IPR036097">
    <property type="entry name" value="HisK_dim/P_sf"/>
</dbReference>
<keyword evidence="12" id="KW-0902">Two-component regulatory system</keyword>
<dbReference type="FunFam" id="1.10.287.130:FF:000001">
    <property type="entry name" value="Two-component sensor histidine kinase"/>
    <property type="match status" value="1"/>
</dbReference>
<evidence type="ECO:0000313" key="22">
    <source>
        <dbReference type="EMBL" id="AXV65022.1"/>
    </source>
</evidence>
<keyword evidence="9" id="KW-0418">Kinase</keyword>
<keyword evidence="18" id="KW-0732">Signal</keyword>
<dbReference type="InterPro" id="IPR011006">
    <property type="entry name" value="CheY-like_superfamily"/>
</dbReference>
<keyword evidence="6 15" id="KW-0597">Phosphoprotein</keyword>
<evidence type="ECO:0000256" key="10">
    <source>
        <dbReference type="ARBA" id="ARBA00022840"/>
    </source>
</evidence>
<feature type="transmembrane region" description="Helical" evidence="17">
    <location>
        <begin position="182"/>
        <end position="204"/>
    </location>
</feature>
<dbReference type="GO" id="GO:0009927">
    <property type="term" value="F:histidine phosphotransfer kinase activity"/>
    <property type="evidence" value="ECO:0007669"/>
    <property type="project" value="TreeGrafter"/>
</dbReference>
<dbReference type="PANTHER" id="PTHR43047">
    <property type="entry name" value="TWO-COMPONENT HISTIDINE PROTEIN KINASE"/>
    <property type="match status" value="1"/>
</dbReference>
<dbReference type="PROSITE" id="PS50110">
    <property type="entry name" value="RESPONSE_REGULATORY"/>
    <property type="match status" value="1"/>
</dbReference>
<evidence type="ECO:0000256" key="5">
    <source>
        <dbReference type="ARBA" id="ARBA00022519"/>
    </source>
</evidence>
<evidence type="ECO:0000259" key="19">
    <source>
        <dbReference type="PROSITE" id="PS50109"/>
    </source>
</evidence>
<keyword evidence="4" id="KW-1003">Cell membrane</keyword>
<dbReference type="Gene3D" id="1.20.120.160">
    <property type="entry name" value="HPT domain"/>
    <property type="match status" value="1"/>
</dbReference>
<feature type="chain" id="PRO_5041945580" description="histidine kinase" evidence="18">
    <location>
        <begin position="23"/>
        <end position="893"/>
    </location>
</feature>
<dbReference type="CDD" id="cd00082">
    <property type="entry name" value="HisKA"/>
    <property type="match status" value="1"/>
</dbReference>
<dbReference type="InterPro" id="IPR008207">
    <property type="entry name" value="Sig_transdc_His_kin_Hpt_dom"/>
</dbReference>
<dbReference type="Gene3D" id="1.10.287.130">
    <property type="match status" value="1"/>
</dbReference>
<dbReference type="AlphaFoldDB" id="A0AAD0RZD7"/>
<dbReference type="RefSeq" id="WP_118844208.1">
    <property type="nucleotide sequence ID" value="NZ_CP032090.1"/>
</dbReference>
<dbReference type="GO" id="GO:0000155">
    <property type="term" value="F:phosphorelay sensor kinase activity"/>
    <property type="evidence" value="ECO:0007669"/>
    <property type="project" value="InterPro"/>
</dbReference>
<keyword evidence="10" id="KW-0547">Nucleotide-binding</keyword>
<evidence type="ECO:0000259" key="21">
    <source>
        <dbReference type="PROSITE" id="PS50894"/>
    </source>
</evidence>
<comment type="subcellular location">
    <subcellularLocation>
        <location evidence="2">Cell inner membrane</location>
        <topology evidence="2">Multi-pass membrane protein</topology>
    </subcellularLocation>
</comment>
<dbReference type="CDD" id="cd17546">
    <property type="entry name" value="REC_hyHK_CKI1_RcsC-like"/>
    <property type="match status" value="1"/>
</dbReference>
<dbReference type="SMART" id="SM00387">
    <property type="entry name" value="HATPase_c"/>
    <property type="match status" value="1"/>
</dbReference>
<evidence type="ECO:0000256" key="11">
    <source>
        <dbReference type="ARBA" id="ARBA00022989"/>
    </source>
</evidence>
<evidence type="ECO:0000256" key="6">
    <source>
        <dbReference type="ARBA" id="ARBA00022553"/>
    </source>
</evidence>
<dbReference type="SMART" id="SM00388">
    <property type="entry name" value="HisKA"/>
    <property type="match status" value="1"/>
</dbReference>
<evidence type="ECO:0000256" key="9">
    <source>
        <dbReference type="ARBA" id="ARBA00022777"/>
    </source>
</evidence>
<evidence type="ECO:0000256" key="17">
    <source>
        <dbReference type="SAM" id="Phobius"/>
    </source>
</evidence>
<dbReference type="Pfam" id="PF00512">
    <property type="entry name" value="HisKA"/>
    <property type="match status" value="1"/>
</dbReference>
<feature type="domain" description="Histidine kinase" evidence="19">
    <location>
        <begin position="426"/>
        <end position="643"/>
    </location>
</feature>
<feature type="modified residue" description="4-aspartylphosphate" evidence="15">
    <location>
        <position position="725"/>
    </location>
</feature>
<sequence>MRLKLFLGSLLFLFYSTYSVCAEQAFIYTDASFEQNLHDVGQILAARDNRFPQSAADIKRWRASKRPQSRISSIGGGYWLIVDIENQSDIEDLVLYPYNTLVSKIESRIYDLTDVSQPVRSFVTGGVEKNQFAFHYGNRLNLEKGKRYTLITHFESDYFYTPAKLVLTPYQDYFEIITLENVIIMLCFGVGIALGLYNLLIYLVSKDVTHLYYALFTASWVFAWSHFFHISDQLFGYYNPHLHWLGFALTPLTNILFYNNLLKLKETFPKLSQLSLTVGVIATLGIPFCVVWPSFGFYWSTLVTGVALCLGLYIGVRCMLIGFKPARYFVLAYVAMMVPNMVGNLTNLGLLPATSMNLYLLGLIGTAMDAMLLAFAVADKFRLLHEDNVELNKNLEQKVQLRTLELEELADELRDANEAKSRFLANISHEIRTPMTSIIGYADGIMLGDIKPHERNHGIGVILQNSRHVLGLINDILDMSKIEANKLEIDLIETDLFATIANIESLIGKQIRDKGLKFSVDYQFPLPDYIVTDPSRLRQILLNLTTNALKFTQVGRITLTVSCENNILAISVKDTGIGMTDSEQKSLFSAFYQADSSISRQYGGTGLGLNISKSLALKLDGDISVKSYVGSGSEFTLTIAVYTTDNTRWLNDMSEVRLVETSPFSKLDAPENLKGRVLLAEDHPDNRRLFARILERMGLTVTTVENGKDAVQQTLENTFDLILLDIQMPIMDGQEALKMMHATGISVPIIALTANTMKHEVERYMNQGFTDLIAKPIDRNAFSHKIASYLDCDELADIKLPEHEFQLLKDDYIKGLKNQYADMRKQYKKMDIEGLSRNVHMLKGAANMFECETLYIKALAVDSALKNDTVTLDTQLFASLFKAMEDEIDKVCH</sequence>
<dbReference type="PANTHER" id="PTHR43047:SF72">
    <property type="entry name" value="OSMOSENSING HISTIDINE PROTEIN KINASE SLN1"/>
    <property type="match status" value="1"/>
</dbReference>
<gene>
    <name evidence="22" type="ORF">D0907_06995</name>
</gene>
<dbReference type="SUPFAM" id="SSF55874">
    <property type="entry name" value="ATPase domain of HSP90 chaperone/DNA topoisomerase II/histidine kinase"/>
    <property type="match status" value="1"/>
</dbReference>
<evidence type="ECO:0000256" key="13">
    <source>
        <dbReference type="ARBA" id="ARBA00023136"/>
    </source>
</evidence>